<dbReference type="GO" id="GO:0016491">
    <property type="term" value="F:oxidoreductase activity"/>
    <property type="evidence" value="ECO:0007669"/>
    <property type="project" value="UniProtKB-KW"/>
</dbReference>
<dbReference type="Proteomes" id="UP000674938">
    <property type="component" value="Unassembled WGS sequence"/>
</dbReference>
<dbReference type="Gene3D" id="3.20.20.100">
    <property type="entry name" value="NADP-dependent oxidoreductase domain"/>
    <property type="match status" value="1"/>
</dbReference>
<evidence type="ECO:0000313" key="3">
    <source>
        <dbReference type="EMBL" id="MBP1042709.1"/>
    </source>
</evidence>
<proteinExistence type="predicted"/>
<dbReference type="Pfam" id="PF00248">
    <property type="entry name" value="Aldo_ket_red"/>
    <property type="match status" value="1"/>
</dbReference>
<comment type="caution">
    <text evidence="3">The sequence shown here is derived from an EMBL/GenBank/DDBJ whole genome shotgun (WGS) entry which is preliminary data.</text>
</comment>
<protein>
    <submittedName>
        <fullName evidence="3">Aldo/keto reductase</fullName>
    </submittedName>
</protein>
<keyword evidence="1" id="KW-0560">Oxidoreductase</keyword>
<dbReference type="PANTHER" id="PTHR43364">
    <property type="entry name" value="NADH-SPECIFIC METHYLGLYOXAL REDUCTASE-RELATED"/>
    <property type="match status" value="1"/>
</dbReference>
<dbReference type="AlphaFoldDB" id="A0A940P6U2"/>
<name>A0A940P6U2_9ENTE</name>
<feature type="domain" description="NADP-dependent oxidoreductase" evidence="2">
    <location>
        <begin position="34"/>
        <end position="313"/>
    </location>
</feature>
<organism evidence="3 4">
    <name type="scientific">Vagococcus allomyrinae</name>
    <dbReference type="NCBI Taxonomy" id="2794353"/>
    <lineage>
        <taxon>Bacteria</taxon>
        <taxon>Bacillati</taxon>
        <taxon>Bacillota</taxon>
        <taxon>Bacilli</taxon>
        <taxon>Lactobacillales</taxon>
        <taxon>Enterococcaceae</taxon>
        <taxon>Vagococcus</taxon>
    </lineage>
</organism>
<accession>A0A940P6U2</accession>
<evidence type="ECO:0000259" key="2">
    <source>
        <dbReference type="Pfam" id="PF00248"/>
    </source>
</evidence>
<dbReference type="InterPro" id="IPR050523">
    <property type="entry name" value="AKR_Detox_Biosynth"/>
</dbReference>
<dbReference type="GO" id="GO:0005829">
    <property type="term" value="C:cytosol"/>
    <property type="evidence" value="ECO:0007669"/>
    <property type="project" value="TreeGrafter"/>
</dbReference>
<dbReference type="EMBL" id="JAEEGA010000011">
    <property type="protein sequence ID" value="MBP1042709.1"/>
    <property type="molecule type" value="Genomic_DNA"/>
</dbReference>
<keyword evidence="4" id="KW-1185">Reference proteome</keyword>
<dbReference type="InterPro" id="IPR036812">
    <property type="entry name" value="NAD(P)_OxRdtase_dom_sf"/>
</dbReference>
<dbReference type="InterPro" id="IPR023210">
    <property type="entry name" value="NADP_OxRdtase_dom"/>
</dbReference>
<reference evidence="3" key="1">
    <citation type="submission" date="2020-12" db="EMBL/GenBank/DDBJ databases">
        <title>Vagococcus allomyrinae sp. nov. and Enterococcus lavae sp. nov., isolated from the larvae of Allomyrina dichotoma.</title>
        <authorList>
            <person name="Lee S.D."/>
        </authorList>
    </citation>
    <scope>NUCLEOTIDE SEQUENCE</scope>
    <source>
        <strain evidence="3">BWB3-3</strain>
    </source>
</reference>
<sequence length="318" mass="35920">MKKIVIKGQKEKHEIEIECTAIFMGSSDFLRLDNKEEAWNILDNYVALGGTSFDTARHYRHSERALGAWMEERQNRDRLIIETKCCHPIRGTNEAPRVNSGAIEEDLLTSLEYLKTDHVELLALHRDDPTQPVGDIMEGLHKQVSLGRVYGVGLSNWELPRIKEAMAYAEAHHLTTISFNSPNLSLASVKQPRWPNCVTANAEMKAWHETLKLPLIAWSSQAEGFFAGRFDRHNLDNQEIVDVYYSDDNWEKYDRVQLLAQQKGVLPIQISLAYVLNQPFPTGAVIGSETLSELKTSIAGAEINLTAAEMAYLNLQAD</sequence>
<gene>
    <name evidence="3" type="ORF">I6N95_16960</name>
</gene>
<dbReference type="CDD" id="cd19082">
    <property type="entry name" value="AKR_AKR10A1_2"/>
    <property type="match status" value="1"/>
</dbReference>
<dbReference type="SUPFAM" id="SSF51430">
    <property type="entry name" value="NAD(P)-linked oxidoreductase"/>
    <property type="match status" value="1"/>
</dbReference>
<evidence type="ECO:0000256" key="1">
    <source>
        <dbReference type="ARBA" id="ARBA00023002"/>
    </source>
</evidence>
<dbReference type="RefSeq" id="WP_209530132.1">
    <property type="nucleotide sequence ID" value="NZ_JAEEGA010000011.1"/>
</dbReference>
<dbReference type="PANTHER" id="PTHR43364:SF4">
    <property type="entry name" value="NAD(P)-LINKED OXIDOREDUCTASE SUPERFAMILY PROTEIN"/>
    <property type="match status" value="1"/>
</dbReference>
<evidence type="ECO:0000313" key="4">
    <source>
        <dbReference type="Proteomes" id="UP000674938"/>
    </source>
</evidence>